<evidence type="ECO:0000256" key="5">
    <source>
        <dbReference type="SAM" id="MobiDB-lite"/>
    </source>
</evidence>
<feature type="transmembrane region" description="Helical" evidence="6">
    <location>
        <begin position="70"/>
        <end position="94"/>
    </location>
</feature>
<protein>
    <recommendedName>
        <fullName evidence="9">G-protein coupled receptors family 2 profile 2 domain-containing protein</fullName>
    </recommendedName>
</protein>
<reference evidence="8" key="1">
    <citation type="journal article" date="2010" name="Nature">
        <title>The Amphimedon queenslandica genome and the evolution of animal complexity.</title>
        <authorList>
            <person name="Srivastava M."/>
            <person name="Simakov O."/>
            <person name="Chapman J."/>
            <person name="Fahey B."/>
            <person name="Gauthier M.E."/>
            <person name="Mitros T."/>
            <person name="Richards G.S."/>
            <person name="Conaco C."/>
            <person name="Dacre M."/>
            <person name="Hellsten U."/>
            <person name="Larroux C."/>
            <person name="Putnam N.H."/>
            <person name="Stanke M."/>
            <person name="Adamska M."/>
            <person name="Darling A."/>
            <person name="Degnan S.M."/>
            <person name="Oakley T.H."/>
            <person name="Plachetzki D.C."/>
            <person name="Zhai Y."/>
            <person name="Adamski M."/>
            <person name="Calcino A."/>
            <person name="Cummins S.F."/>
            <person name="Goodstein D.M."/>
            <person name="Harris C."/>
            <person name="Jackson D.J."/>
            <person name="Leys S.P."/>
            <person name="Shu S."/>
            <person name="Woodcroft B.J."/>
            <person name="Vervoort M."/>
            <person name="Kosik K.S."/>
            <person name="Manning G."/>
            <person name="Degnan B.M."/>
            <person name="Rokhsar D.S."/>
        </authorList>
    </citation>
    <scope>NUCLEOTIDE SEQUENCE [LARGE SCALE GENOMIC DNA]</scope>
</reference>
<feature type="transmembrane region" description="Helical" evidence="6">
    <location>
        <begin position="295"/>
        <end position="316"/>
    </location>
</feature>
<feature type="compositionally biased region" description="Basic and acidic residues" evidence="5">
    <location>
        <begin position="1"/>
        <end position="11"/>
    </location>
</feature>
<dbReference type="Gene3D" id="1.20.1070.10">
    <property type="entry name" value="Rhodopsin 7-helix transmembrane proteins"/>
    <property type="match status" value="1"/>
</dbReference>
<evidence type="ECO:0000256" key="1">
    <source>
        <dbReference type="ARBA" id="ARBA00004141"/>
    </source>
</evidence>
<feature type="region of interest" description="Disordered" evidence="5">
    <location>
        <begin position="1"/>
        <end position="25"/>
    </location>
</feature>
<name>A0A1X7UTJ8_AMPQE</name>
<dbReference type="GO" id="GO:0004930">
    <property type="term" value="F:G protein-coupled receptor activity"/>
    <property type="evidence" value="ECO:0007669"/>
    <property type="project" value="TreeGrafter"/>
</dbReference>
<accession>A0A1X7UTJ8</accession>
<reference evidence="7" key="2">
    <citation type="submission" date="2017-05" db="UniProtKB">
        <authorList>
            <consortium name="EnsemblMetazoa"/>
        </authorList>
    </citation>
    <scope>IDENTIFICATION</scope>
</reference>
<dbReference type="InParanoid" id="A0A1X7UTJ8"/>
<keyword evidence="2 6" id="KW-0812">Transmembrane</keyword>
<dbReference type="PANTHER" id="PTHR23112">
    <property type="entry name" value="G PROTEIN-COUPLED RECEPTOR 157-RELATED"/>
    <property type="match status" value="1"/>
</dbReference>
<keyword evidence="4 6" id="KW-0472">Membrane</keyword>
<dbReference type="Proteomes" id="UP000007879">
    <property type="component" value="Unassembled WGS sequence"/>
</dbReference>
<feature type="transmembrane region" description="Helical" evidence="6">
    <location>
        <begin position="198"/>
        <end position="222"/>
    </location>
</feature>
<evidence type="ECO:0000256" key="4">
    <source>
        <dbReference type="ARBA" id="ARBA00023136"/>
    </source>
</evidence>
<sequence length="373" mass="42207">MGDLREDRGEDPVEDCSSSSNSTMSTLSNEEKYQILLVMGTGGIAAVIICTVALAMALMFKLHHYFVHRLAIYQVLAALFFGFVCVLETIFINYDKNHKVYAPLCEVTGFLLEYAVWVKLLIMSCLTFHLLCFSVCYTNFNRLEYAYILISIVIPLLFSWIPFIHGVYGPAGAWCWIQNWKKDCADNKLSEGEIEEYALLYGPAFICLSLASLSVFVIVIVLTWRAYCHQSKTDSFSVPLLDLGEAQKRKKALREILPLVSYPILFIIFFTPSFVNRIKGAIMKDASMSSFMWSAATTPCLSLFAGLALIVHIGILKCQKQYFKNIRHSNNRPCKEIQSPYVDIKTDIFTSETVASTNARSQWIMPNESDIDD</sequence>
<dbReference type="AlphaFoldDB" id="A0A1X7UTJ8"/>
<gene>
    <name evidence="7" type="primary">109582278</name>
</gene>
<dbReference type="KEGG" id="aqu:109582278"/>
<evidence type="ECO:0000313" key="7">
    <source>
        <dbReference type="EnsemblMetazoa" id="Aqu2.1.30844_001"/>
    </source>
</evidence>
<keyword evidence="3 6" id="KW-1133">Transmembrane helix</keyword>
<feature type="transmembrane region" description="Helical" evidence="6">
    <location>
        <begin position="145"/>
        <end position="164"/>
    </location>
</feature>
<dbReference type="PANTHER" id="PTHR23112:SF0">
    <property type="entry name" value="TRANSMEMBRANE PROTEIN 116"/>
    <property type="match status" value="1"/>
</dbReference>
<comment type="subcellular location">
    <subcellularLocation>
        <location evidence="1">Membrane</location>
        <topology evidence="1">Multi-pass membrane protein</topology>
    </subcellularLocation>
</comment>
<evidence type="ECO:0008006" key="9">
    <source>
        <dbReference type="Google" id="ProtNLM"/>
    </source>
</evidence>
<keyword evidence="8" id="KW-1185">Reference proteome</keyword>
<feature type="transmembrane region" description="Helical" evidence="6">
    <location>
        <begin position="33"/>
        <end position="58"/>
    </location>
</feature>
<dbReference type="GO" id="GO:0007189">
    <property type="term" value="P:adenylate cyclase-activating G protein-coupled receptor signaling pathway"/>
    <property type="evidence" value="ECO:0007669"/>
    <property type="project" value="TreeGrafter"/>
</dbReference>
<organism evidence="7">
    <name type="scientific">Amphimedon queenslandica</name>
    <name type="common">Sponge</name>
    <dbReference type="NCBI Taxonomy" id="400682"/>
    <lineage>
        <taxon>Eukaryota</taxon>
        <taxon>Metazoa</taxon>
        <taxon>Porifera</taxon>
        <taxon>Demospongiae</taxon>
        <taxon>Heteroscleromorpha</taxon>
        <taxon>Haplosclerida</taxon>
        <taxon>Niphatidae</taxon>
        <taxon>Amphimedon</taxon>
    </lineage>
</organism>
<dbReference type="EnsemblMetazoa" id="Aqu2.1.30844_001">
    <property type="protein sequence ID" value="Aqu2.1.30844_001"/>
    <property type="gene ID" value="Aqu2.1.30844"/>
</dbReference>
<evidence type="ECO:0000256" key="2">
    <source>
        <dbReference type="ARBA" id="ARBA00022692"/>
    </source>
</evidence>
<dbReference type="SUPFAM" id="SSF81321">
    <property type="entry name" value="Family A G protein-coupled receptor-like"/>
    <property type="match status" value="1"/>
</dbReference>
<dbReference type="EnsemblMetazoa" id="XM_019996939.1">
    <property type="protein sequence ID" value="XP_019852498.1"/>
    <property type="gene ID" value="LOC109582278"/>
</dbReference>
<dbReference type="OrthoDB" id="100006at2759"/>
<dbReference type="GO" id="GO:0005886">
    <property type="term" value="C:plasma membrane"/>
    <property type="evidence" value="ECO:0007669"/>
    <property type="project" value="TreeGrafter"/>
</dbReference>
<evidence type="ECO:0000313" key="8">
    <source>
        <dbReference type="Proteomes" id="UP000007879"/>
    </source>
</evidence>
<dbReference type="STRING" id="400682.A0A1X7UTJ8"/>
<feature type="transmembrane region" description="Helical" evidence="6">
    <location>
        <begin position="256"/>
        <end position="275"/>
    </location>
</feature>
<evidence type="ECO:0000256" key="6">
    <source>
        <dbReference type="SAM" id="Phobius"/>
    </source>
</evidence>
<feature type="transmembrane region" description="Helical" evidence="6">
    <location>
        <begin position="114"/>
        <end position="133"/>
    </location>
</feature>
<proteinExistence type="predicted"/>
<evidence type="ECO:0000256" key="3">
    <source>
        <dbReference type="ARBA" id="ARBA00022989"/>
    </source>
</evidence>